<organism evidence="1 2">
    <name type="scientific">Paramuricea clavata</name>
    <name type="common">Red gorgonian</name>
    <name type="synonym">Violescent sea-whip</name>
    <dbReference type="NCBI Taxonomy" id="317549"/>
    <lineage>
        <taxon>Eukaryota</taxon>
        <taxon>Metazoa</taxon>
        <taxon>Cnidaria</taxon>
        <taxon>Anthozoa</taxon>
        <taxon>Octocorallia</taxon>
        <taxon>Malacalcyonacea</taxon>
        <taxon>Plexauridae</taxon>
        <taxon>Paramuricea</taxon>
    </lineage>
</organism>
<evidence type="ECO:0000313" key="2">
    <source>
        <dbReference type="Proteomes" id="UP001152795"/>
    </source>
</evidence>
<comment type="caution">
    <text evidence="1">The sequence shown here is derived from an EMBL/GenBank/DDBJ whole genome shotgun (WGS) entry which is preliminary data.</text>
</comment>
<dbReference type="AlphaFoldDB" id="A0A7D9EKH4"/>
<dbReference type="InterPro" id="IPR043502">
    <property type="entry name" value="DNA/RNA_pol_sf"/>
</dbReference>
<reference evidence="1" key="1">
    <citation type="submission" date="2020-04" db="EMBL/GenBank/DDBJ databases">
        <authorList>
            <person name="Alioto T."/>
            <person name="Alioto T."/>
            <person name="Gomez Garrido J."/>
        </authorList>
    </citation>
    <scope>NUCLEOTIDE SEQUENCE</scope>
    <source>
        <strain evidence="1">A484AB</strain>
    </source>
</reference>
<dbReference type="PROSITE" id="PS50878">
    <property type="entry name" value="RT_POL"/>
    <property type="match status" value="1"/>
</dbReference>
<dbReference type="Proteomes" id="UP001152795">
    <property type="component" value="Unassembled WGS sequence"/>
</dbReference>
<dbReference type="CDD" id="cd01650">
    <property type="entry name" value="RT_nLTR_like"/>
    <property type="match status" value="1"/>
</dbReference>
<dbReference type="Pfam" id="PF00078">
    <property type="entry name" value="RVT_1"/>
    <property type="match status" value="2"/>
</dbReference>
<protein>
    <submittedName>
        <fullName evidence="1">Uncharacterized protein</fullName>
    </submittedName>
</protein>
<accession>A0A7D9EKH4</accession>
<dbReference type="InterPro" id="IPR000477">
    <property type="entry name" value="RT_dom"/>
</dbReference>
<dbReference type="SUPFAM" id="SSF56672">
    <property type="entry name" value="DNA/RNA polymerases"/>
    <property type="match status" value="2"/>
</dbReference>
<name>A0A7D9EKH4_PARCT</name>
<sequence length="748" mass="85444">WKLANIVPILKKCPASNVQNYRPISLLSNIGKIFERCVFNRVINHISNQLHNFQHGFLKGKSCTTHLLQVIDEIGRSLDCAEQTDIIYLDFAKAFDKVNHSLLLDKISGFGIDGNLLKWFGNYLSDRRQQVTIPGSTSGVLPVLSGVPQGSILGPLLFLMFINDLPDSVMENSDAKMVLFADDSKIYKTIRTTSDCMDLQTSIDRTSIWSCENKMLLNSKKCTIVSVNRKTQPTTFSYSLGRLPLGKTNCEKDLGVLIKSDLKWDAHVLSISKRANNALGYIRRGTTGFNDVDTRKVLYMALVRNHLVHASQVWAPQSVHLIKQLESLQRRATKYILCLPYDTTITYKDRLLKLDLLPMSYWHEYLDVLYLYKLASGMLSLKLHDFLKVKQPLRVTRRSNPSSGLMFDIPKSRRTIIQYNVSTFSQLFRDRYASVFLEKPIKEYRLLVERIKSAIPCFNQLHDDEIRIAYKDVHSGCFINIHANVDEQFHLTDTFNNVFTVGAYDRINLKVCRSDSPSHIRKKSLICDDLNEPTFCSSVNNKVRPIAAFTENDDTNLELTEEVCCVLKTLDVDKATGPDKILTILLKTCAANIRPSLCELFNKSLSCGKLPLEWKLSNISPMPKKSPFHEVCNYRPISLLSLVSKVFEHCIYNRIIGHLSSQLYDLQYGFQSGKSTTAQMLYVVHEIRNVLEKRGQVDTIYLDFAKAFDKVSHDLFLMKLHNFGIRGNLLRWFGDYLSGRLQKSLFLV</sequence>
<evidence type="ECO:0000313" key="1">
    <source>
        <dbReference type="EMBL" id="CAB4010510.1"/>
    </source>
</evidence>
<feature type="non-terminal residue" evidence="1">
    <location>
        <position position="748"/>
    </location>
</feature>
<dbReference type="OrthoDB" id="6013404at2759"/>
<dbReference type="EMBL" id="CACRXK020006811">
    <property type="protein sequence ID" value="CAB4010510.1"/>
    <property type="molecule type" value="Genomic_DNA"/>
</dbReference>
<keyword evidence="2" id="KW-1185">Reference proteome</keyword>
<gene>
    <name evidence="1" type="ORF">PACLA_8A081982</name>
</gene>
<proteinExistence type="predicted"/>
<dbReference type="PANTHER" id="PTHR33332">
    <property type="entry name" value="REVERSE TRANSCRIPTASE DOMAIN-CONTAINING PROTEIN"/>
    <property type="match status" value="1"/>
</dbReference>